<evidence type="ECO:0000313" key="6">
    <source>
        <dbReference type="Proteomes" id="UP000524535"/>
    </source>
</evidence>
<dbReference type="RefSeq" id="WP_183821985.1">
    <property type="nucleotide sequence ID" value="NZ_JACIGW010000001.1"/>
</dbReference>
<dbReference type="Proteomes" id="UP000576087">
    <property type="component" value="Unassembled WGS sequence"/>
</dbReference>
<organism evidence="3 6">
    <name type="scientific">Aliirhizobium cellulosilyticum</name>
    <dbReference type="NCBI Taxonomy" id="393664"/>
    <lineage>
        <taxon>Bacteria</taxon>
        <taxon>Pseudomonadati</taxon>
        <taxon>Pseudomonadota</taxon>
        <taxon>Alphaproteobacteria</taxon>
        <taxon>Hyphomicrobiales</taxon>
        <taxon>Rhizobiaceae</taxon>
        <taxon>Aliirhizobium</taxon>
    </lineage>
</organism>
<dbReference type="AlphaFoldDB" id="A0A7W6TA62"/>
<sequence length="335" mass="37231">MTDHATTNPGQPGSDSAMSPSTDIDNPENLNFWEPTVEEENDEQANSETQEANGIAGETDEAAQDADQEADASANTEEQEDEQAEAEQPKPKSTNDEDILVTLKGGEQVPIKELKLGYMRERDYRVKTSDLGNKTRSLEELSNRVSNTATTIAQFLISQMPPEPKPELAMQDPGRYVQERAVYEAAALRVNQLLSQANEPKKVVEQLTNEQKSEKLAAEDAKLRGYFPETATPEGREKFFQGAFETGNELGFSNEEMQNFEDHRYLRVIHYAKLGLAAEQAKKKAMNKVVNAPAPVTPKPRAQGPNVQQSRRNQDAMQRLGKTGSMKDALNIDFD</sequence>
<keyword evidence="6" id="KW-1185">Reference proteome</keyword>
<dbReference type="EMBL" id="JACIGW010000001">
    <property type="protein sequence ID" value="MBB4347953.1"/>
    <property type="molecule type" value="Genomic_DNA"/>
</dbReference>
<evidence type="ECO:0000313" key="7">
    <source>
        <dbReference type="Proteomes" id="UP000576087"/>
    </source>
</evidence>
<evidence type="ECO:0008006" key="8">
    <source>
        <dbReference type="Google" id="ProtNLM"/>
    </source>
</evidence>
<reference evidence="5 6" key="1">
    <citation type="submission" date="2020-08" db="EMBL/GenBank/DDBJ databases">
        <title>Genomic Encyclopedia of Type Strains, Phase IV (KMG-V): Genome sequencing to study the core and pangenomes of soil and plant-associated prokaryotes.</title>
        <authorList>
            <person name="Whitman W."/>
        </authorList>
    </citation>
    <scope>NUCLEOTIDE SEQUENCE [LARGE SCALE GENOMIC DNA]</scope>
    <source>
        <strain evidence="3 6">SEMIA 444</strain>
        <strain evidence="2 5">SEMIA 448</strain>
        <strain evidence="4 7">SEMIA 452</strain>
    </source>
</reference>
<evidence type="ECO:0000313" key="4">
    <source>
        <dbReference type="EMBL" id="MBB4444340.1"/>
    </source>
</evidence>
<gene>
    <name evidence="3" type="ORF">GGE31_000124</name>
    <name evidence="2" type="ORF">GGE33_001661</name>
    <name evidence="4" type="ORF">GGE35_000122</name>
</gene>
<evidence type="ECO:0000256" key="1">
    <source>
        <dbReference type="SAM" id="MobiDB-lite"/>
    </source>
</evidence>
<dbReference type="EMBL" id="JACIGY010000001">
    <property type="protein sequence ID" value="MBB4409653.1"/>
    <property type="molecule type" value="Genomic_DNA"/>
</dbReference>
<dbReference type="EMBL" id="JACIHM010000001">
    <property type="protein sequence ID" value="MBB4444340.1"/>
    <property type="molecule type" value="Genomic_DNA"/>
</dbReference>
<evidence type="ECO:0000313" key="5">
    <source>
        <dbReference type="Proteomes" id="UP000520770"/>
    </source>
</evidence>
<accession>A0A7W6TA62</accession>
<feature type="region of interest" description="Disordered" evidence="1">
    <location>
        <begin position="292"/>
        <end position="335"/>
    </location>
</feature>
<feature type="region of interest" description="Disordered" evidence="1">
    <location>
        <begin position="1"/>
        <end position="106"/>
    </location>
</feature>
<protein>
    <recommendedName>
        <fullName evidence="8">Scaffolding protein</fullName>
    </recommendedName>
</protein>
<evidence type="ECO:0000313" key="2">
    <source>
        <dbReference type="EMBL" id="MBB4347953.1"/>
    </source>
</evidence>
<evidence type="ECO:0000313" key="3">
    <source>
        <dbReference type="EMBL" id="MBB4409653.1"/>
    </source>
</evidence>
<comment type="caution">
    <text evidence="3">The sequence shown here is derived from an EMBL/GenBank/DDBJ whole genome shotgun (WGS) entry which is preliminary data.</text>
</comment>
<dbReference type="Proteomes" id="UP000520770">
    <property type="component" value="Unassembled WGS sequence"/>
</dbReference>
<feature type="compositionally biased region" description="Acidic residues" evidence="1">
    <location>
        <begin position="36"/>
        <end position="45"/>
    </location>
</feature>
<feature type="compositionally biased region" description="Acidic residues" evidence="1">
    <location>
        <begin position="58"/>
        <end position="70"/>
    </location>
</feature>
<proteinExistence type="predicted"/>
<feature type="compositionally biased region" description="Polar residues" evidence="1">
    <location>
        <begin position="1"/>
        <end position="24"/>
    </location>
</feature>
<dbReference type="Proteomes" id="UP000524535">
    <property type="component" value="Unassembled WGS sequence"/>
</dbReference>
<name>A0A7W6TA62_9HYPH</name>